<keyword evidence="4 6" id="KW-0472">Membrane</keyword>
<evidence type="ECO:0000256" key="2">
    <source>
        <dbReference type="ARBA" id="ARBA00022692"/>
    </source>
</evidence>
<dbReference type="VEuPathDB" id="VectorBase:SCAU000057"/>
<feature type="transmembrane region" description="Helical" evidence="6">
    <location>
        <begin position="169"/>
        <end position="192"/>
    </location>
</feature>
<dbReference type="Proteomes" id="UP000095300">
    <property type="component" value="Unassembled WGS sequence"/>
</dbReference>
<dbReference type="STRING" id="35570.A0A1I8NLJ6"/>
<accession>A0A1I8NLJ6</accession>
<keyword evidence="2 6" id="KW-0812">Transmembrane</keyword>
<dbReference type="PANTHER" id="PTHR13659:SF5">
    <property type="entry name" value="PROTEIN FAM8A1"/>
    <property type="match status" value="1"/>
</dbReference>
<dbReference type="InterPro" id="IPR010432">
    <property type="entry name" value="RDD"/>
</dbReference>
<dbReference type="GO" id="GO:0016020">
    <property type="term" value="C:membrane"/>
    <property type="evidence" value="ECO:0007669"/>
    <property type="project" value="UniProtKB-SubCell"/>
</dbReference>
<evidence type="ECO:0000256" key="1">
    <source>
        <dbReference type="ARBA" id="ARBA00004141"/>
    </source>
</evidence>
<evidence type="ECO:0000256" key="5">
    <source>
        <dbReference type="SAM" id="MobiDB-lite"/>
    </source>
</evidence>
<dbReference type="InterPro" id="IPR039871">
    <property type="entry name" value="FAM8A1"/>
</dbReference>
<evidence type="ECO:0000259" key="7">
    <source>
        <dbReference type="Pfam" id="PF06271"/>
    </source>
</evidence>
<dbReference type="OrthoDB" id="10061042at2759"/>
<dbReference type="Pfam" id="PF06271">
    <property type="entry name" value="RDD"/>
    <property type="match status" value="1"/>
</dbReference>
<evidence type="ECO:0000256" key="6">
    <source>
        <dbReference type="SAM" id="Phobius"/>
    </source>
</evidence>
<sequence>MSDKQEIPGEVVKTEAATSSNDSTTATKTTSDESSKNKCREIGTREAYFASLNEWVKHANISQNAMAMFPWYLMSSYPQLFAQQQSQANNFMPVMGLNMPTTSNPALGGAAAGQVPNINAAMAGMGVGFNGFGGGFRIMNDQAQAEVINRTGGYEYVLAPFWKRAVAELIDMIIMLFLKIVTIFVVTNVFGFNLMLDMDKEVLNKAMENDDFASALIYSLDFLAFSSDLLAFEVATKLFVCLYEAVLTTFFDGASLGKHVVGLKIKYCEAMVPLPPNGQIPPPMGQQIQLGFQTPRIQMRALLFPAETPKFERAFMRAVAKNLILSLLFPMFFLMVFFKNNRTAYDIMTKTIVVESSSQPPLLRRPQPAQQ</sequence>
<feature type="region of interest" description="Disordered" evidence="5">
    <location>
        <begin position="1"/>
        <end position="38"/>
    </location>
</feature>
<feature type="transmembrane region" description="Helical" evidence="6">
    <location>
        <begin position="319"/>
        <end position="338"/>
    </location>
</feature>
<evidence type="ECO:0000256" key="4">
    <source>
        <dbReference type="ARBA" id="ARBA00023136"/>
    </source>
</evidence>
<feature type="domain" description="RDD" evidence="7">
    <location>
        <begin position="158"/>
        <end position="265"/>
    </location>
</feature>
<evidence type="ECO:0000313" key="9">
    <source>
        <dbReference type="Proteomes" id="UP000095300"/>
    </source>
</evidence>
<keyword evidence="9" id="KW-1185">Reference proteome</keyword>
<feature type="compositionally biased region" description="Low complexity" evidence="5">
    <location>
        <begin position="14"/>
        <end position="29"/>
    </location>
</feature>
<dbReference type="EnsemblMetazoa" id="SCAU000057-RA">
    <property type="protein sequence ID" value="SCAU000057-PA"/>
    <property type="gene ID" value="SCAU000057"/>
</dbReference>
<comment type="subcellular location">
    <subcellularLocation>
        <location evidence="1">Membrane</location>
        <topology evidence="1">Multi-pass membrane protein</topology>
    </subcellularLocation>
</comment>
<dbReference type="AlphaFoldDB" id="A0A1I8NLJ6"/>
<reference evidence="8" key="1">
    <citation type="submission" date="2020-05" db="UniProtKB">
        <authorList>
            <consortium name="EnsemblMetazoa"/>
        </authorList>
    </citation>
    <scope>IDENTIFICATION</scope>
    <source>
        <strain evidence="8">USDA</strain>
    </source>
</reference>
<name>A0A1I8NLJ6_STOCA</name>
<gene>
    <name evidence="8" type="primary">106087051</name>
</gene>
<evidence type="ECO:0000313" key="8">
    <source>
        <dbReference type="EnsemblMetazoa" id="SCAU000057-PA"/>
    </source>
</evidence>
<organism evidence="8 9">
    <name type="scientific">Stomoxys calcitrans</name>
    <name type="common">Stable fly</name>
    <name type="synonym">Conops calcitrans</name>
    <dbReference type="NCBI Taxonomy" id="35570"/>
    <lineage>
        <taxon>Eukaryota</taxon>
        <taxon>Metazoa</taxon>
        <taxon>Ecdysozoa</taxon>
        <taxon>Arthropoda</taxon>
        <taxon>Hexapoda</taxon>
        <taxon>Insecta</taxon>
        <taxon>Pterygota</taxon>
        <taxon>Neoptera</taxon>
        <taxon>Endopterygota</taxon>
        <taxon>Diptera</taxon>
        <taxon>Brachycera</taxon>
        <taxon>Muscomorpha</taxon>
        <taxon>Muscoidea</taxon>
        <taxon>Muscidae</taxon>
        <taxon>Stomoxys</taxon>
    </lineage>
</organism>
<proteinExistence type="predicted"/>
<evidence type="ECO:0000256" key="3">
    <source>
        <dbReference type="ARBA" id="ARBA00022989"/>
    </source>
</evidence>
<keyword evidence="3 6" id="KW-1133">Transmembrane helix</keyword>
<protein>
    <recommendedName>
        <fullName evidence="7">RDD domain-containing protein</fullName>
    </recommendedName>
</protein>
<dbReference type="PANTHER" id="PTHR13659">
    <property type="entry name" value="AUTOSOMAL HIGHLY CONSERVED PROTEIN"/>
    <property type="match status" value="1"/>
</dbReference>